<dbReference type="SMART" id="SM00966">
    <property type="entry name" value="SpoVT_AbrB"/>
    <property type="match status" value="1"/>
</dbReference>
<protein>
    <submittedName>
        <fullName evidence="2">SpoVT/AbrB domain-containing protein</fullName>
    </submittedName>
</protein>
<dbReference type="InterPro" id="IPR037914">
    <property type="entry name" value="SpoVT-AbrB_sf"/>
</dbReference>
<proteinExistence type="predicted"/>
<evidence type="ECO:0000313" key="3">
    <source>
        <dbReference type="Proteomes" id="UP000009234"/>
    </source>
</evidence>
<dbReference type="RefSeq" id="WP_013843725.1">
    <property type="nucleotide sequence ID" value="NC_015589.1"/>
</dbReference>
<name>F6DQ36_DESRL</name>
<dbReference type="STRING" id="696281.Desru_3780"/>
<accession>F6DQ36</accession>
<dbReference type="EMBL" id="CP002780">
    <property type="protein sequence ID" value="AEG61980.1"/>
    <property type="molecule type" value="Genomic_DNA"/>
</dbReference>
<keyword evidence="3" id="KW-1185">Reference proteome</keyword>
<gene>
    <name evidence="2" type="ordered locus">Desru_3780</name>
</gene>
<reference evidence="2 3" key="2">
    <citation type="journal article" date="2012" name="Stand. Genomic Sci.">
        <title>Complete genome sequence of the sulfate-reducing firmicute Desulfotomaculum ruminis type strain (DL(T)).</title>
        <authorList>
            <person name="Spring S."/>
            <person name="Visser M."/>
            <person name="Lu M."/>
            <person name="Copeland A."/>
            <person name="Lapidus A."/>
            <person name="Lucas S."/>
            <person name="Cheng J.F."/>
            <person name="Han C."/>
            <person name="Tapia R."/>
            <person name="Goodwin L.A."/>
            <person name="Pitluck S."/>
            <person name="Ivanova N."/>
            <person name="Land M."/>
            <person name="Hauser L."/>
            <person name="Larimer F."/>
            <person name="Rohde M."/>
            <person name="Goker M."/>
            <person name="Detter J.C."/>
            <person name="Kyrpides N.C."/>
            <person name="Woyke T."/>
            <person name="Schaap P.J."/>
            <person name="Plugge C.M."/>
            <person name="Muyzer G."/>
            <person name="Kuever J."/>
            <person name="Pereira I.A."/>
            <person name="Parshina S.N."/>
            <person name="Bernier-Latmani R."/>
            <person name="Stams A.J."/>
            <person name="Klenk H.P."/>
        </authorList>
    </citation>
    <scope>NUCLEOTIDE SEQUENCE [LARGE SCALE GENOMIC DNA]</scope>
    <source>
        <strain evidence="3">ATCC 23193 / DSM 2154 / NCIB 8452 / DL</strain>
    </source>
</reference>
<dbReference type="KEGG" id="dru:Desru_3780"/>
<dbReference type="Proteomes" id="UP000009234">
    <property type="component" value="Chromosome"/>
</dbReference>
<sequence>MADKITSTITSKNQTTVPSEVRFYLQLTVGDTIEYFLHEQGVLIKKAVRDDEIDCPNCCGTGRCKIEKGADFG</sequence>
<reference evidence="3" key="1">
    <citation type="submission" date="2011-05" db="EMBL/GenBank/DDBJ databases">
        <title>Complete sequence of Desulfotomaculum ruminis DSM 2154.</title>
        <authorList>
            <person name="Lucas S."/>
            <person name="Copeland A."/>
            <person name="Lapidus A."/>
            <person name="Cheng J.-F."/>
            <person name="Goodwin L."/>
            <person name="Pitluck S."/>
            <person name="Lu M."/>
            <person name="Detter J.C."/>
            <person name="Han C."/>
            <person name="Tapia R."/>
            <person name="Land M."/>
            <person name="Hauser L."/>
            <person name="Kyrpides N."/>
            <person name="Ivanova N."/>
            <person name="Mikhailova N."/>
            <person name="Pagani I."/>
            <person name="Stams A.J.M."/>
            <person name="Plugge C.M."/>
            <person name="Muyzer G."/>
            <person name="Kuever J."/>
            <person name="Parshina S.N."/>
            <person name="Ivanova A.E."/>
            <person name="Nazina T.N."/>
            <person name="Brambilla E."/>
            <person name="Spring S."/>
            <person name="Klenk H.-P."/>
            <person name="Woyke T."/>
        </authorList>
    </citation>
    <scope>NUCLEOTIDE SEQUENCE [LARGE SCALE GENOMIC DNA]</scope>
    <source>
        <strain evidence="3">ATCC 23193 / DSM 2154 / NCIB 8452 / DL</strain>
    </source>
</reference>
<dbReference type="SUPFAM" id="SSF89447">
    <property type="entry name" value="AbrB/MazE/MraZ-like"/>
    <property type="match status" value="1"/>
</dbReference>
<dbReference type="HOGENOM" id="CLU_2698664_0_0_9"/>
<organism evidence="2 3">
    <name type="scientific">Desulforamulus ruminis (strain ATCC 23193 / DSM 2154 / NCIMB 8452 / DL)</name>
    <name type="common">Desulfotomaculum ruminis</name>
    <dbReference type="NCBI Taxonomy" id="696281"/>
    <lineage>
        <taxon>Bacteria</taxon>
        <taxon>Bacillati</taxon>
        <taxon>Bacillota</taxon>
        <taxon>Clostridia</taxon>
        <taxon>Eubacteriales</taxon>
        <taxon>Peptococcaceae</taxon>
        <taxon>Desulforamulus</taxon>
    </lineage>
</organism>
<feature type="domain" description="SpoVT-AbrB" evidence="1">
    <location>
        <begin position="7"/>
        <end position="52"/>
    </location>
</feature>
<dbReference type="GO" id="GO:0003677">
    <property type="term" value="F:DNA binding"/>
    <property type="evidence" value="ECO:0007669"/>
    <property type="project" value="InterPro"/>
</dbReference>
<dbReference type="InterPro" id="IPR007159">
    <property type="entry name" value="SpoVT-AbrB_dom"/>
</dbReference>
<dbReference type="AlphaFoldDB" id="F6DQ36"/>
<evidence type="ECO:0000259" key="1">
    <source>
        <dbReference type="SMART" id="SM00966"/>
    </source>
</evidence>
<evidence type="ECO:0000313" key="2">
    <source>
        <dbReference type="EMBL" id="AEG61980.1"/>
    </source>
</evidence>
<dbReference type="Gene3D" id="2.10.260.10">
    <property type="match status" value="1"/>
</dbReference>
<dbReference type="OrthoDB" id="9811597at2"/>